<protein>
    <submittedName>
        <fullName evidence="2">Uncharacterized protein</fullName>
    </submittedName>
</protein>
<comment type="caution">
    <text evidence="2">The sequence shown here is derived from an EMBL/GenBank/DDBJ whole genome shotgun (WGS) entry which is preliminary data.</text>
</comment>
<dbReference type="Proteomes" id="UP001338125">
    <property type="component" value="Unassembled WGS sequence"/>
</dbReference>
<evidence type="ECO:0000313" key="2">
    <source>
        <dbReference type="EMBL" id="KAK5995767.1"/>
    </source>
</evidence>
<keyword evidence="1" id="KW-0732">Signal</keyword>
<feature type="signal peptide" evidence="1">
    <location>
        <begin position="1"/>
        <end position="18"/>
    </location>
</feature>
<feature type="chain" id="PRO_5045201377" evidence="1">
    <location>
        <begin position="19"/>
        <end position="75"/>
    </location>
</feature>
<organism evidence="2 3">
    <name type="scientific">Cladobotryum mycophilum</name>
    <dbReference type="NCBI Taxonomy" id="491253"/>
    <lineage>
        <taxon>Eukaryota</taxon>
        <taxon>Fungi</taxon>
        <taxon>Dikarya</taxon>
        <taxon>Ascomycota</taxon>
        <taxon>Pezizomycotina</taxon>
        <taxon>Sordariomycetes</taxon>
        <taxon>Hypocreomycetidae</taxon>
        <taxon>Hypocreales</taxon>
        <taxon>Hypocreaceae</taxon>
        <taxon>Cladobotryum</taxon>
    </lineage>
</organism>
<reference evidence="2 3" key="1">
    <citation type="submission" date="2024-01" db="EMBL/GenBank/DDBJ databases">
        <title>Complete genome of Cladobotryum mycophilum ATHUM6906.</title>
        <authorList>
            <person name="Christinaki A.C."/>
            <person name="Myridakis A.I."/>
            <person name="Kouvelis V.N."/>
        </authorList>
    </citation>
    <scope>NUCLEOTIDE SEQUENCE [LARGE SCALE GENOMIC DNA]</scope>
    <source>
        <strain evidence="2 3">ATHUM6906</strain>
    </source>
</reference>
<proteinExistence type="predicted"/>
<gene>
    <name evidence="2" type="ORF">PT974_04185</name>
</gene>
<evidence type="ECO:0000256" key="1">
    <source>
        <dbReference type="SAM" id="SignalP"/>
    </source>
</evidence>
<accession>A0ABR0SUF7</accession>
<dbReference type="EMBL" id="JAVFKD010000004">
    <property type="protein sequence ID" value="KAK5995767.1"/>
    <property type="molecule type" value="Genomic_DNA"/>
</dbReference>
<evidence type="ECO:0000313" key="3">
    <source>
        <dbReference type="Proteomes" id="UP001338125"/>
    </source>
</evidence>
<sequence>MKFTQLLGGLILFTSVVAAISPRLSNSRIWSSVVPTLSLEFVSANFAESHEYSVANKLKAPPSPKDRIVIDSEDD</sequence>
<keyword evidence="3" id="KW-1185">Reference proteome</keyword>
<name>A0ABR0SUF7_9HYPO</name>